<feature type="compositionally biased region" description="Low complexity" evidence="1">
    <location>
        <begin position="35"/>
        <end position="55"/>
    </location>
</feature>
<dbReference type="PROSITE" id="PS51257">
    <property type="entry name" value="PROKAR_LIPOPROTEIN"/>
    <property type="match status" value="1"/>
</dbReference>
<feature type="signal peptide" evidence="2">
    <location>
        <begin position="1"/>
        <end position="21"/>
    </location>
</feature>
<comment type="caution">
    <text evidence="3">The sequence shown here is derived from an EMBL/GenBank/DDBJ whole genome shotgun (WGS) entry which is preliminary data.</text>
</comment>
<sequence length="55" mass="5619">MNRLALIAATGFLALALTACGEHGNKQPPVATDNAQQQQGAAPAPQQQPTEGQGH</sequence>
<accession>A0ABW8D3J4</accession>
<gene>
    <name evidence="3" type="ORF">ACD661_01740</name>
</gene>
<name>A0ABW8D3J4_9GAMM</name>
<feature type="region of interest" description="Disordered" evidence="1">
    <location>
        <begin position="22"/>
        <end position="55"/>
    </location>
</feature>
<protein>
    <submittedName>
        <fullName evidence="3">Uncharacterized protein</fullName>
    </submittedName>
</protein>
<reference evidence="3 4" key="1">
    <citation type="submission" date="2024-08" db="EMBL/GenBank/DDBJ databases">
        <title>Draft Genome Sequence of Legionella lytica strain DSB2004, Isolated From a Fire Sprinkler System.</title>
        <authorList>
            <person name="Everhart A.D."/>
            <person name="Kidane D.T."/>
            <person name="Farone A.L."/>
            <person name="Farone M.B."/>
        </authorList>
    </citation>
    <scope>NUCLEOTIDE SEQUENCE [LARGE SCALE GENOMIC DNA]</scope>
    <source>
        <strain evidence="3 4">DSB2004</strain>
    </source>
</reference>
<organism evidence="3 4">
    <name type="scientific">Legionella lytica</name>
    <dbReference type="NCBI Taxonomy" id="96232"/>
    <lineage>
        <taxon>Bacteria</taxon>
        <taxon>Pseudomonadati</taxon>
        <taxon>Pseudomonadota</taxon>
        <taxon>Gammaproteobacteria</taxon>
        <taxon>Legionellales</taxon>
        <taxon>Legionellaceae</taxon>
        <taxon>Legionella</taxon>
    </lineage>
</organism>
<evidence type="ECO:0000313" key="3">
    <source>
        <dbReference type="EMBL" id="MFJ1267273.1"/>
    </source>
</evidence>
<evidence type="ECO:0000256" key="2">
    <source>
        <dbReference type="SAM" id="SignalP"/>
    </source>
</evidence>
<evidence type="ECO:0000313" key="4">
    <source>
        <dbReference type="Proteomes" id="UP001615550"/>
    </source>
</evidence>
<proteinExistence type="predicted"/>
<keyword evidence="2" id="KW-0732">Signal</keyword>
<dbReference type="RefSeq" id="WP_400185854.1">
    <property type="nucleotide sequence ID" value="NZ_JBGORX010000001.1"/>
</dbReference>
<dbReference type="Proteomes" id="UP001615550">
    <property type="component" value="Unassembled WGS sequence"/>
</dbReference>
<feature type="chain" id="PRO_5045184255" evidence="2">
    <location>
        <begin position="22"/>
        <end position="55"/>
    </location>
</feature>
<keyword evidence="4" id="KW-1185">Reference proteome</keyword>
<evidence type="ECO:0000256" key="1">
    <source>
        <dbReference type="SAM" id="MobiDB-lite"/>
    </source>
</evidence>
<dbReference type="EMBL" id="JBGORX010000001">
    <property type="protein sequence ID" value="MFJ1267273.1"/>
    <property type="molecule type" value="Genomic_DNA"/>
</dbReference>